<dbReference type="RefSeq" id="WP_171096092.1">
    <property type="nucleotide sequence ID" value="NZ_CP053069.1"/>
</dbReference>
<dbReference type="PANTHER" id="PTHR33992">
    <property type="entry name" value="RIBONUCLEASE P PROTEIN COMPONENT"/>
    <property type="match status" value="1"/>
</dbReference>
<evidence type="ECO:0000256" key="2">
    <source>
        <dbReference type="ARBA" id="ARBA00022722"/>
    </source>
</evidence>
<dbReference type="EMBL" id="CP053069">
    <property type="protein sequence ID" value="QJR13217.1"/>
    <property type="molecule type" value="Genomic_DNA"/>
</dbReference>
<comment type="catalytic activity">
    <reaction evidence="6">
        <text>Endonucleolytic cleavage of RNA, removing 5'-extranucleotides from tRNA precursor.</text>
        <dbReference type="EC" id="3.1.26.5"/>
    </reaction>
</comment>
<comment type="subunit">
    <text evidence="6">Consists of a catalytic RNA component (M1 or rnpB) and a protein subunit.</text>
</comment>
<evidence type="ECO:0000256" key="6">
    <source>
        <dbReference type="HAMAP-Rule" id="MF_00227"/>
    </source>
</evidence>
<dbReference type="EC" id="3.1.26.5" evidence="6 7"/>
<proteinExistence type="inferred from homology"/>
<dbReference type="GO" id="GO:0001682">
    <property type="term" value="P:tRNA 5'-leader removal"/>
    <property type="evidence" value="ECO:0007669"/>
    <property type="project" value="UniProtKB-UniRule"/>
</dbReference>
<dbReference type="AlphaFoldDB" id="A0A6M4H5M6"/>
<dbReference type="HAMAP" id="MF_00227">
    <property type="entry name" value="RNase_P"/>
    <property type="match status" value="1"/>
</dbReference>
<keyword evidence="5 6" id="KW-0694">RNA-binding</keyword>
<evidence type="ECO:0000256" key="3">
    <source>
        <dbReference type="ARBA" id="ARBA00022759"/>
    </source>
</evidence>
<dbReference type="Gene3D" id="3.30.230.10">
    <property type="match status" value="1"/>
</dbReference>
<organism evidence="8 9">
    <name type="scientific">Usitatibacter rugosus</name>
    <dbReference type="NCBI Taxonomy" id="2732067"/>
    <lineage>
        <taxon>Bacteria</taxon>
        <taxon>Pseudomonadati</taxon>
        <taxon>Pseudomonadota</taxon>
        <taxon>Betaproteobacteria</taxon>
        <taxon>Nitrosomonadales</taxon>
        <taxon>Usitatibacteraceae</taxon>
        <taxon>Usitatibacter</taxon>
    </lineage>
</organism>
<evidence type="ECO:0000313" key="9">
    <source>
        <dbReference type="Proteomes" id="UP000501534"/>
    </source>
</evidence>
<comment type="function">
    <text evidence="6">RNaseP catalyzes the removal of the 5'-leader sequence from pre-tRNA to produce the mature 5'-terminus. It can also cleave other RNA substrates such as 4.5S RNA. The protein component plays an auxiliary but essential role in vivo by binding to the 5'-leader sequence and broadening the substrate specificity of the ribozyme.</text>
</comment>
<dbReference type="GO" id="GO:0000049">
    <property type="term" value="F:tRNA binding"/>
    <property type="evidence" value="ECO:0007669"/>
    <property type="project" value="UniProtKB-UniRule"/>
</dbReference>
<keyword evidence="9" id="KW-1185">Reference proteome</keyword>
<dbReference type="GO" id="GO:0004526">
    <property type="term" value="F:ribonuclease P activity"/>
    <property type="evidence" value="ECO:0007669"/>
    <property type="project" value="UniProtKB-UniRule"/>
</dbReference>
<dbReference type="InterPro" id="IPR020568">
    <property type="entry name" value="Ribosomal_Su5_D2-typ_SF"/>
</dbReference>
<evidence type="ECO:0000256" key="7">
    <source>
        <dbReference type="NCBIfam" id="TIGR00188"/>
    </source>
</evidence>
<keyword evidence="4 6" id="KW-0378">Hydrolase</keyword>
<dbReference type="GO" id="GO:0042781">
    <property type="term" value="F:3'-tRNA processing endoribonuclease activity"/>
    <property type="evidence" value="ECO:0007669"/>
    <property type="project" value="TreeGrafter"/>
</dbReference>
<comment type="similarity">
    <text evidence="6">Belongs to the RnpA family.</text>
</comment>
<sequence length="122" mass="13324">MHGGVRKEGLSRRHRFAVQGSFGPVLRSASKIRGSLAQLHIAGGQPGISRLGIALTRKLVPSSVHRNRIKRMAREIFRRHPVKLAGLDLVIALRSKLDAQAESRLGAELLTLLDQAHQRSGG</sequence>
<dbReference type="KEGG" id="uru:DSM104443_04312"/>
<dbReference type="InterPro" id="IPR014721">
    <property type="entry name" value="Ribsml_uS5_D2-typ_fold_subgr"/>
</dbReference>
<keyword evidence="3 6" id="KW-0255">Endonuclease</keyword>
<evidence type="ECO:0000256" key="1">
    <source>
        <dbReference type="ARBA" id="ARBA00022694"/>
    </source>
</evidence>
<keyword evidence="2 6" id="KW-0540">Nuclease</keyword>
<dbReference type="NCBIfam" id="TIGR00188">
    <property type="entry name" value="rnpA"/>
    <property type="match status" value="1"/>
</dbReference>
<keyword evidence="1 6" id="KW-0819">tRNA processing</keyword>
<accession>A0A6M4H5M6</accession>
<protein>
    <recommendedName>
        <fullName evidence="6 7">Ribonuclease P protein component</fullName>
        <shortName evidence="6">RNase P protein</shortName>
        <shortName evidence="6">RNaseP protein</shortName>
        <ecNumber evidence="6 7">3.1.26.5</ecNumber>
    </recommendedName>
    <alternativeName>
        <fullName evidence="6">Protein C5</fullName>
    </alternativeName>
</protein>
<dbReference type="Proteomes" id="UP000501534">
    <property type="component" value="Chromosome"/>
</dbReference>
<evidence type="ECO:0000256" key="4">
    <source>
        <dbReference type="ARBA" id="ARBA00022801"/>
    </source>
</evidence>
<dbReference type="GO" id="GO:0030677">
    <property type="term" value="C:ribonuclease P complex"/>
    <property type="evidence" value="ECO:0007669"/>
    <property type="project" value="TreeGrafter"/>
</dbReference>
<dbReference type="Pfam" id="PF00825">
    <property type="entry name" value="Ribonuclease_P"/>
    <property type="match status" value="1"/>
</dbReference>
<dbReference type="SUPFAM" id="SSF54211">
    <property type="entry name" value="Ribosomal protein S5 domain 2-like"/>
    <property type="match status" value="1"/>
</dbReference>
<evidence type="ECO:0000313" key="8">
    <source>
        <dbReference type="EMBL" id="QJR13217.1"/>
    </source>
</evidence>
<dbReference type="PANTHER" id="PTHR33992:SF1">
    <property type="entry name" value="RIBONUCLEASE P PROTEIN COMPONENT"/>
    <property type="match status" value="1"/>
</dbReference>
<evidence type="ECO:0000256" key="5">
    <source>
        <dbReference type="ARBA" id="ARBA00022884"/>
    </source>
</evidence>
<name>A0A6M4H5M6_9PROT</name>
<dbReference type="InterPro" id="IPR000100">
    <property type="entry name" value="RNase_P"/>
</dbReference>
<reference evidence="8 9" key="1">
    <citation type="submission" date="2020-04" db="EMBL/GenBank/DDBJ databases">
        <title>Usitatibacter rugosus gen. nov., sp. nov. and Usitatibacter palustris sp. nov., novel members of Usitatibacteraceae fam. nov. within the order Nitrosomonadales isolated from soil.</title>
        <authorList>
            <person name="Huber K.J."/>
            <person name="Neumann-Schaal M."/>
            <person name="Geppert A."/>
            <person name="Luckner M."/>
            <person name="Wanner G."/>
            <person name="Overmann J."/>
        </authorList>
    </citation>
    <scope>NUCLEOTIDE SEQUENCE [LARGE SCALE GENOMIC DNA]</scope>
    <source>
        <strain evidence="8 9">0125_3</strain>
    </source>
</reference>
<gene>
    <name evidence="6 8" type="primary">rnpA</name>
    <name evidence="8" type="ORF">DSM104443_04312</name>
</gene>